<organism evidence="2 3">
    <name type="scientific">Pseudoprevotella muciniphila</name>
    <dbReference type="NCBI Taxonomy" id="2133944"/>
    <lineage>
        <taxon>Bacteria</taxon>
        <taxon>Pseudomonadati</taxon>
        <taxon>Bacteroidota</taxon>
        <taxon>Bacteroidia</taxon>
        <taxon>Bacteroidales</taxon>
        <taxon>Prevotellaceae</taxon>
        <taxon>Pseudoprevotella</taxon>
    </lineage>
</organism>
<dbReference type="GO" id="GO:0061504">
    <property type="term" value="P:cyclic threonylcarbamoyladenosine biosynthetic process"/>
    <property type="evidence" value="ECO:0007669"/>
    <property type="project" value="TreeGrafter"/>
</dbReference>
<dbReference type="InterPro" id="IPR045886">
    <property type="entry name" value="ThiF/MoeB/HesA"/>
</dbReference>
<dbReference type="SUPFAM" id="SSF69572">
    <property type="entry name" value="Activating enzymes of the ubiquitin-like proteins"/>
    <property type="match status" value="1"/>
</dbReference>
<dbReference type="PANTHER" id="PTHR43267">
    <property type="entry name" value="TRNA THREONYLCARBAMOYLADENOSINE DEHYDRATASE"/>
    <property type="match status" value="1"/>
</dbReference>
<feature type="domain" description="THIF-type NAD/FAD binding fold" evidence="1">
    <location>
        <begin position="6"/>
        <end position="156"/>
    </location>
</feature>
<dbReference type="InterPro" id="IPR000594">
    <property type="entry name" value="ThiF_NAD_FAD-bd"/>
</dbReference>
<dbReference type="EMBL" id="CP033459">
    <property type="protein sequence ID" value="QFQ12650.1"/>
    <property type="molecule type" value="Genomic_DNA"/>
</dbReference>
<sequence length="243" mass="26843">MEDIFSRTRMLLGDAALERLRKSRVAVFGVGGVGGYVVEVLARSGVGAIDVFDNDRVSPSNINRQIIALHSTLGQYKVDVAAARIRDINPECIVTVHRMFYLPETADEVDLSVYDYVVDCIDTVTAKIELIRRCHRQDIPLLVCMGAANKMDPTAFRVSDLAKTKVDPLAKVIRRKLRPEGIRHVKVVYSEEIPMKPQFFETSDSNESLNSPKKNIPASNAFVPAAEGLVAGGEVVKELMVES</sequence>
<evidence type="ECO:0000313" key="2">
    <source>
        <dbReference type="EMBL" id="QFQ12650.1"/>
    </source>
</evidence>
<dbReference type="InterPro" id="IPR035985">
    <property type="entry name" value="Ubiquitin-activating_enz"/>
</dbReference>
<accession>A0A5P8E6X7</accession>
<dbReference type="KEGG" id="alq:C7Y71_006260"/>
<dbReference type="Pfam" id="PF00899">
    <property type="entry name" value="ThiF"/>
    <property type="match status" value="1"/>
</dbReference>
<dbReference type="CDD" id="cd00755">
    <property type="entry name" value="YgdL_like"/>
    <property type="match status" value="1"/>
</dbReference>
<dbReference type="Gene3D" id="3.40.50.720">
    <property type="entry name" value="NAD(P)-binding Rossmann-like Domain"/>
    <property type="match status" value="1"/>
</dbReference>
<dbReference type="PROSITE" id="PS00065">
    <property type="entry name" value="D_2_HYDROXYACID_DH_1"/>
    <property type="match status" value="1"/>
</dbReference>
<reference evidence="2 3" key="1">
    <citation type="submission" date="2018-11" db="EMBL/GenBank/DDBJ databases">
        <authorList>
            <person name="Na S.W."/>
            <person name="Baik M."/>
        </authorList>
    </citation>
    <scope>NUCLEOTIDE SEQUENCE [LARGE SCALE GENOMIC DNA]</scope>
    <source>
        <strain evidence="2 3">E39</strain>
    </source>
</reference>
<protein>
    <submittedName>
        <fullName evidence="2">tRNA threonylcarbamoyladenosine dehydratase</fullName>
    </submittedName>
</protein>
<dbReference type="InterPro" id="IPR029752">
    <property type="entry name" value="D-isomer_DH_CS1"/>
</dbReference>
<dbReference type="RefSeq" id="WP_111899038.1">
    <property type="nucleotide sequence ID" value="NZ_CP033459.1"/>
</dbReference>
<evidence type="ECO:0000259" key="1">
    <source>
        <dbReference type="Pfam" id="PF00899"/>
    </source>
</evidence>
<name>A0A5P8E6X7_9BACT</name>
<dbReference type="OrthoDB" id="9804150at2"/>
<proteinExistence type="predicted"/>
<evidence type="ECO:0000313" key="3">
    <source>
        <dbReference type="Proteomes" id="UP000249375"/>
    </source>
</evidence>
<keyword evidence="3" id="KW-1185">Reference proteome</keyword>
<gene>
    <name evidence="2" type="ORF">C7Y71_006260</name>
</gene>
<dbReference type="Proteomes" id="UP000249375">
    <property type="component" value="Chromosome"/>
</dbReference>
<dbReference type="PANTHER" id="PTHR43267:SF1">
    <property type="entry name" value="TRNA THREONYLCARBAMOYLADENOSINE DEHYDRATASE"/>
    <property type="match status" value="1"/>
</dbReference>
<dbReference type="AlphaFoldDB" id="A0A5P8E6X7"/>
<dbReference type="GO" id="GO:0008641">
    <property type="term" value="F:ubiquitin-like modifier activating enzyme activity"/>
    <property type="evidence" value="ECO:0007669"/>
    <property type="project" value="InterPro"/>
</dbReference>
<dbReference type="GO" id="GO:0061503">
    <property type="term" value="F:tRNA threonylcarbamoyladenosine dehydratase"/>
    <property type="evidence" value="ECO:0007669"/>
    <property type="project" value="TreeGrafter"/>
</dbReference>